<comment type="caution">
    <text evidence="2">The sequence shown here is derived from an EMBL/GenBank/DDBJ whole genome shotgun (WGS) entry which is preliminary data.</text>
</comment>
<reference evidence="2" key="1">
    <citation type="journal article" date="2022" name="bioRxiv">
        <title>Sequencing and chromosome-scale assembly of the giantPleurodeles waltlgenome.</title>
        <authorList>
            <person name="Brown T."/>
            <person name="Elewa A."/>
            <person name="Iarovenko S."/>
            <person name="Subramanian E."/>
            <person name="Araus A.J."/>
            <person name="Petzold A."/>
            <person name="Susuki M."/>
            <person name="Suzuki K.-i.T."/>
            <person name="Hayashi T."/>
            <person name="Toyoda A."/>
            <person name="Oliveira C."/>
            <person name="Osipova E."/>
            <person name="Leigh N.D."/>
            <person name="Simon A."/>
            <person name="Yun M.H."/>
        </authorList>
    </citation>
    <scope>NUCLEOTIDE SEQUENCE</scope>
    <source>
        <strain evidence="2">20211129_DDA</strain>
        <tissue evidence="2">Liver</tissue>
    </source>
</reference>
<dbReference type="Proteomes" id="UP001066276">
    <property type="component" value="Chromosome 4_2"/>
</dbReference>
<feature type="compositionally biased region" description="Polar residues" evidence="1">
    <location>
        <begin position="76"/>
        <end position="86"/>
    </location>
</feature>
<gene>
    <name evidence="2" type="ORF">NDU88_000875</name>
</gene>
<accession>A0AAV7S8G9</accession>
<sequence>MRGRAHLHRGPLPLPLPRSAAATAFTLAEGRREASHDGRAQPHSRLHLAALKSKRVFAPARAKTKLQGAPPLLRQESVSRLSSQQAAGAPRGGATSARAPLCYGFRDQGGRPHSLTPPPQFGSFSYTLYDPTCCCNKETDSIAALNPALRKLCVTVVGVTNPTTEEIKDFVNRHQKYLPAM</sequence>
<feature type="region of interest" description="Disordered" evidence="1">
    <location>
        <begin position="64"/>
        <end position="96"/>
    </location>
</feature>
<evidence type="ECO:0000313" key="2">
    <source>
        <dbReference type="EMBL" id="KAJ1160373.1"/>
    </source>
</evidence>
<evidence type="ECO:0000256" key="1">
    <source>
        <dbReference type="SAM" id="MobiDB-lite"/>
    </source>
</evidence>
<dbReference type="EMBL" id="JANPWB010000008">
    <property type="protein sequence ID" value="KAJ1160373.1"/>
    <property type="molecule type" value="Genomic_DNA"/>
</dbReference>
<evidence type="ECO:0000313" key="3">
    <source>
        <dbReference type="Proteomes" id="UP001066276"/>
    </source>
</evidence>
<name>A0AAV7S8G9_PLEWA</name>
<proteinExistence type="predicted"/>
<organism evidence="2 3">
    <name type="scientific">Pleurodeles waltl</name>
    <name type="common">Iberian ribbed newt</name>
    <dbReference type="NCBI Taxonomy" id="8319"/>
    <lineage>
        <taxon>Eukaryota</taxon>
        <taxon>Metazoa</taxon>
        <taxon>Chordata</taxon>
        <taxon>Craniata</taxon>
        <taxon>Vertebrata</taxon>
        <taxon>Euteleostomi</taxon>
        <taxon>Amphibia</taxon>
        <taxon>Batrachia</taxon>
        <taxon>Caudata</taxon>
        <taxon>Salamandroidea</taxon>
        <taxon>Salamandridae</taxon>
        <taxon>Pleurodelinae</taxon>
        <taxon>Pleurodeles</taxon>
    </lineage>
</organism>
<protein>
    <submittedName>
        <fullName evidence="2">Uncharacterized protein</fullName>
    </submittedName>
</protein>
<dbReference type="AlphaFoldDB" id="A0AAV7S8G9"/>
<keyword evidence="3" id="KW-1185">Reference proteome</keyword>